<dbReference type="Gene3D" id="1.20.1280.290">
    <property type="match status" value="2"/>
</dbReference>
<dbReference type="FunFam" id="1.20.1280.290:FF:000001">
    <property type="entry name" value="Bidirectional sugar transporter SWEET"/>
    <property type="match status" value="1"/>
</dbReference>
<reference evidence="12 13" key="1">
    <citation type="journal article" date="2020" name="Nat. Food">
        <title>A phased Vanilla planifolia genome enables genetic improvement of flavour and production.</title>
        <authorList>
            <person name="Hasing T."/>
            <person name="Tang H."/>
            <person name="Brym M."/>
            <person name="Khazi F."/>
            <person name="Huang T."/>
            <person name="Chambers A.H."/>
        </authorList>
    </citation>
    <scope>NUCLEOTIDE SEQUENCE [LARGE SCALE GENOMIC DNA]</scope>
    <source>
        <tissue evidence="12">Leaf</tissue>
    </source>
</reference>
<evidence type="ECO:0000256" key="5">
    <source>
        <dbReference type="ARBA" id="ARBA00022597"/>
    </source>
</evidence>
<evidence type="ECO:0000256" key="11">
    <source>
        <dbReference type="RuleBase" id="RU910715"/>
    </source>
</evidence>
<dbReference type="AlphaFoldDB" id="A0A835QV95"/>
<keyword evidence="6 11" id="KW-0812">Transmembrane</keyword>
<dbReference type="OrthoDB" id="409725at2759"/>
<evidence type="ECO:0000313" key="13">
    <source>
        <dbReference type="Proteomes" id="UP000639772"/>
    </source>
</evidence>
<dbReference type="InterPro" id="IPR004316">
    <property type="entry name" value="SWEET_rpt"/>
</dbReference>
<evidence type="ECO:0000256" key="4">
    <source>
        <dbReference type="ARBA" id="ARBA00022475"/>
    </source>
</evidence>
<comment type="caution">
    <text evidence="11">Lacks conserved residue(s) required for the propagation of feature annotation.</text>
</comment>
<evidence type="ECO:0000256" key="8">
    <source>
        <dbReference type="ARBA" id="ARBA00022989"/>
    </source>
</evidence>
<comment type="subcellular location">
    <subcellularLocation>
        <location evidence="1">Cell membrane</location>
        <topology evidence="1">Multi-pass membrane protein</topology>
    </subcellularLocation>
</comment>
<feature type="transmembrane region" description="Helical" evidence="11">
    <location>
        <begin position="159"/>
        <end position="181"/>
    </location>
</feature>
<dbReference type="InterPro" id="IPR047664">
    <property type="entry name" value="SWEET"/>
</dbReference>
<keyword evidence="5 11" id="KW-0762">Sugar transport</keyword>
<evidence type="ECO:0000313" key="12">
    <source>
        <dbReference type="EMBL" id="KAG0478528.1"/>
    </source>
</evidence>
<dbReference type="Pfam" id="PF03083">
    <property type="entry name" value="MtN3_slv"/>
    <property type="match status" value="2"/>
</dbReference>
<organism evidence="12 13">
    <name type="scientific">Vanilla planifolia</name>
    <name type="common">Vanilla</name>
    <dbReference type="NCBI Taxonomy" id="51239"/>
    <lineage>
        <taxon>Eukaryota</taxon>
        <taxon>Viridiplantae</taxon>
        <taxon>Streptophyta</taxon>
        <taxon>Embryophyta</taxon>
        <taxon>Tracheophyta</taxon>
        <taxon>Spermatophyta</taxon>
        <taxon>Magnoliopsida</taxon>
        <taxon>Liliopsida</taxon>
        <taxon>Asparagales</taxon>
        <taxon>Orchidaceae</taxon>
        <taxon>Vanilloideae</taxon>
        <taxon>Vanilleae</taxon>
        <taxon>Vanilla</taxon>
    </lineage>
</organism>
<protein>
    <recommendedName>
        <fullName evidence="11">Bidirectional sugar transporter SWEET</fullName>
    </recommendedName>
</protein>
<dbReference type="FunFam" id="1.20.1280.290:FF:000002">
    <property type="entry name" value="Bidirectional sugar transporter SWEET"/>
    <property type="match status" value="1"/>
</dbReference>
<feature type="transmembrane region" description="Helical" evidence="11">
    <location>
        <begin position="65"/>
        <end position="88"/>
    </location>
</feature>
<keyword evidence="8 11" id="KW-1133">Transmembrane helix</keyword>
<evidence type="ECO:0000256" key="7">
    <source>
        <dbReference type="ARBA" id="ARBA00022737"/>
    </source>
</evidence>
<dbReference type="EMBL" id="JADCNM010000006">
    <property type="protein sequence ID" value="KAG0478528.1"/>
    <property type="molecule type" value="Genomic_DNA"/>
</dbReference>
<dbReference type="PANTHER" id="PTHR10791">
    <property type="entry name" value="RAG1-ACTIVATING PROTEIN 1"/>
    <property type="match status" value="1"/>
</dbReference>
<evidence type="ECO:0000256" key="2">
    <source>
        <dbReference type="ARBA" id="ARBA00007809"/>
    </source>
</evidence>
<gene>
    <name evidence="12" type="ORF">HPP92_013247</name>
</gene>
<comment type="function">
    <text evidence="11">Mediates both low-affinity uptake and efflux of sugar across the membrane.</text>
</comment>
<sequence>MATGSFIVGLVGNVVSILVFASPIGTFRRVVKKKSTENFKWQPYVTTLLSTSLWTFYGLLKPDGLLVVTVNATGSVLQAIYVALYVVYAPNEIRINAVKCVGILNIGVMGTVILVSLLALRGSLRLVVVGFICAALTVGMYAAPLSAMRLVVKTKSVEYMPFSLSFFLFLNGGIWSIYAALIKDYFIGVPNSIGFALGLAQLVIYIVYKRRAASARGVDLEKVGEDDSARLVGSLEIQSSMSNKAKLLNKGSSFPKASLARENSFKTIIKTLSLPPYELQSY</sequence>
<name>A0A835QV95_VANPL</name>
<dbReference type="GO" id="GO:0005886">
    <property type="term" value="C:plasma membrane"/>
    <property type="evidence" value="ECO:0007669"/>
    <property type="project" value="UniProtKB-SubCell"/>
</dbReference>
<feature type="transmembrane region" description="Helical" evidence="11">
    <location>
        <begin position="100"/>
        <end position="120"/>
    </location>
</feature>
<dbReference type="PANTHER" id="PTHR10791:SF142">
    <property type="entry name" value="BIDIRECTIONAL SUGAR TRANSPORTER SWEET16"/>
    <property type="match status" value="1"/>
</dbReference>
<evidence type="ECO:0000256" key="6">
    <source>
        <dbReference type="ARBA" id="ARBA00022692"/>
    </source>
</evidence>
<feature type="transmembrane region" description="Helical" evidence="11">
    <location>
        <begin position="126"/>
        <end position="147"/>
    </location>
</feature>
<dbReference type="Proteomes" id="UP000639772">
    <property type="component" value="Chromosome 6"/>
</dbReference>
<keyword evidence="3 11" id="KW-0813">Transport</keyword>
<keyword evidence="7" id="KW-0677">Repeat</keyword>
<evidence type="ECO:0000256" key="9">
    <source>
        <dbReference type="ARBA" id="ARBA00023136"/>
    </source>
</evidence>
<keyword evidence="4" id="KW-1003">Cell membrane</keyword>
<evidence type="ECO:0000256" key="10">
    <source>
        <dbReference type="ARBA" id="ARBA00038715"/>
    </source>
</evidence>
<keyword evidence="9 11" id="KW-0472">Membrane</keyword>
<accession>A0A835QV95</accession>
<dbReference type="GO" id="GO:0051119">
    <property type="term" value="F:sugar transmembrane transporter activity"/>
    <property type="evidence" value="ECO:0007669"/>
    <property type="project" value="InterPro"/>
</dbReference>
<feature type="transmembrane region" description="Helical" evidence="11">
    <location>
        <begin position="187"/>
        <end position="208"/>
    </location>
</feature>
<comment type="similarity">
    <text evidence="2 11">Belongs to the SWEET sugar transporter family.</text>
</comment>
<proteinExistence type="inferred from homology"/>
<comment type="subunit">
    <text evidence="10">Forms homooligomers and/or heterooligomers.</text>
</comment>
<evidence type="ECO:0000256" key="1">
    <source>
        <dbReference type="ARBA" id="ARBA00004651"/>
    </source>
</evidence>
<feature type="transmembrane region" description="Helical" evidence="11">
    <location>
        <begin position="6"/>
        <end position="27"/>
    </location>
</feature>
<evidence type="ECO:0000256" key="3">
    <source>
        <dbReference type="ARBA" id="ARBA00022448"/>
    </source>
</evidence>
<comment type="caution">
    <text evidence="12">The sequence shown here is derived from an EMBL/GenBank/DDBJ whole genome shotgun (WGS) entry which is preliminary data.</text>
</comment>